<gene>
    <name evidence="10" type="ORF">NXF25_013497</name>
</gene>
<feature type="compositionally biased region" description="Basic and acidic residues" evidence="8">
    <location>
        <begin position="69"/>
        <end position="83"/>
    </location>
</feature>
<evidence type="ECO:0000313" key="10">
    <source>
        <dbReference type="EMBL" id="KAK9398528.1"/>
    </source>
</evidence>
<organism evidence="10 11">
    <name type="scientific">Crotalus adamanteus</name>
    <name type="common">Eastern diamondback rattlesnake</name>
    <dbReference type="NCBI Taxonomy" id="8729"/>
    <lineage>
        <taxon>Eukaryota</taxon>
        <taxon>Metazoa</taxon>
        <taxon>Chordata</taxon>
        <taxon>Craniata</taxon>
        <taxon>Vertebrata</taxon>
        <taxon>Euteleostomi</taxon>
        <taxon>Lepidosauria</taxon>
        <taxon>Squamata</taxon>
        <taxon>Bifurcata</taxon>
        <taxon>Unidentata</taxon>
        <taxon>Episquamata</taxon>
        <taxon>Toxicofera</taxon>
        <taxon>Serpentes</taxon>
        <taxon>Colubroidea</taxon>
        <taxon>Viperidae</taxon>
        <taxon>Crotalinae</taxon>
        <taxon>Crotalus</taxon>
    </lineage>
</organism>
<dbReference type="Proteomes" id="UP001474421">
    <property type="component" value="Unassembled WGS sequence"/>
</dbReference>
<dbReference type="GO" id="GO:0005737">
    <property type="term" value="C:cytoplasm"/>
    <property type="evidence" value="ECO:0007669"/>
    <property type="project" value="TreeGrafter"/>
</dbReference>
<dbReference type="CDD" id="cd01530">
    <property type="entry name" value="Cdc25"/>
    <property type="match status" value="1"/>
</dbReference>
<dbReference type="GO" id="GO:0051301">
    <property type="term" value="P:cell division"/>
    <property type="evidence" value="ECO:0007669"/>
    <property type="project" value="UniProtKB-KW"/>
</dbReference>
<feature type="region of interest" description="Disordered" evidence="8">
    <location>
        <begin position="392"/>
        <end position="447"/>
    </location>
</feature>
<comment type="similarity">
    <text evidence="1">Belongs to the MPI phosphatase family.</text>
</comment>
<dbReference type="Gene3D" id="3.40.250.10">
    <property type="entry name" value="Rhodanese-like domain"/>
    <property type="match status" value="1"/>
</dbReference>
<feature type="compositionally biased region" description="Basic and acidic residues" evidence="8">
    <location>
        <begin position="90"/>
        <end position="106"/>
    </location>
</feature>
<dbReference type="SMART" id="SM00450">
    <property type="entry name" value="RHOD"/>
    <property type="match status" value="1"/>
</dbReference>
<dbReference type="InterPro" id="IPR000751">
    <property type="entry name" value="MPI_Phosphatase"/>
</dbReference>
<dbReference type="GO" id="GO:0110032">
    <property type="term" value="P:positive regulation of G2/MI transition of meiotic cell cycle"/>
    <property type="evidence" value="ECO:0007669"/>
    <property type="project" value="TreeGrafter"/>
</dbReference>
<proteinExistence type="inferred from homology"/>
<keyword evidence="7" id="KW-0131">Cell cycle</keyword>
<dbReference type="EC" id="3.1.3.48" evidence="2"/>
<accession>A0AAW1B9B9</accession>
<protein>
    <recommendedName>
        <fullName evidence="2">protein-tyrosine-phosphatase</fullName>
        <ecNumber evidence="2">3.1.3.48</ecNumber>
    </recommendedName>
</protein>
<dbReference type="PROSITE" id="PS50206">
    <property type="entry name" value="RHODANESE_3"/>
    <property type="match status" value="1"/>
</dbReference>
<evidence type="ECO:0000256" key="4">
    <source>
        <dbReference type="ARBA" id="ARBA00022776"/>
    </source>
</evidence>
<feature type="compositionally biased region" description="Basic residues" evidence="8">
    <location>
        <begin position="241"/>
        <end position="256"/>
    </location>
</feature>
<keyword evidence="6" id="KW-0904">Protein phosphatase</keyword>
<comment type="caution">
    <text evidence="10">The sequence shown here is derived from an EMBL/GenBank/DDBJ whole genome shotgun (WGS) entry which is preliminary data.</text>
</comment>
<evidence type="ECO:0000256" key="2">
    <source>
        <dbReference type="ARBA" id="ARBA00013064"/>
    </source>
</evidence>
<feature type="compositionally biased region" description="Basic and acidic residues" evidence="8">
    <location>
        <begin position="183"/>
        <end position="208"/>
    </location>
</feature>
<evidence type="ECO:0000256" key="1">
    <source>
        <dbReference type="ARBA" id="ARBA00011065"/>
    </source>
</evidence>
<feature type="compositionally biased region" description="Basic and acidic residues" evidence="8">
    <location>
        <begin position="217"/>
        <end position="240"/>
    </location>
</feature>
<dbReference type="GO" id="GO:0005634">
    <property type="term" value="C:nucleus"/>
    <property type="evidence" value="ECO:0007669"/>
    <property type="project" value="TreeGrafter"/>
</dbReference>
<keyword evidence="11" id="KW-1185">Reference proteome</keyword>
<evidence type="ECO:0000256" key="8">
    <source>
        <dbReference type="SAM" id="MobiDB-lite"/>
    </source>
</evidence>
<evidence type="ECO:0000256" key="6">
    <source>
        <dbReference type="ARBA" id="ARBA00022912"/>
    </source>
</evidence>
<dbReference type="InterPro" id="IPR001763">
    <property type="entry name" value="Rhodanese-like_dom"/>
</dbReference>
<evidence type="ECO:0000256" key="5">
    <source>
        <dbReference type="ARBA" id="ARBA00022801"/>
    </source>
</evidence>
<evidence type="ECO:0000256" key="3">
    <source>
        <dbReference type="ARBA" id="ARBA00022618"/>
    </source>
</evidence>
<feature type="domain" description="Rhodanese" evidence="9">
    <location>
        <begin position="643"/>
        <end position="750"/>
    </location>
</feature>
<feature type="region of interest" description="Disordered" evidence="8">
    <location>
        <begin position="1"/>
        <end position="356"/>
    </location>
</feature>
<dbReference type="InterPro" id="IPR036873">
    <property type="entry name" value="Rhodanese-like_dom_sf"/>
</dbReference>
<dbReference type="PANTHER" id="PTHR10828:SF48">
    <property type="entry name" value="M-PHASE INDUCER PHOSPHATASE 2"/>
    <property type="match status" value="1"/>
</dbReference>
<dbReference type="GO" id="GO:0004725">
    <property type="term" value="F:protein tyrosine phosphatase activity"/>
    <property type="evidence" value="ECO:0007669"/>
    <property type="project" value="UniProtKB-EC"/>
</dbReference>
<evidence type="ECO:0000256" key="7">
    <source>
        <dbReference type="ARBA" id="ARBA00023306"/>
    </source>
</evidence>
<feature type="compositionally biased region" description="Low complexity" evidence="8">
    <location>
        <begin position="333"/>
        <end position="348"/>
    </location>
</feature>
<keyword evidence="4" id="KW-0498">Mitosis</keyword>
<dbReference type="GO" id="GO:0010971">
    <property type="term" value="P:positive regulation of G2/M transition of mitotic cell cycle"/>
    <property type="evidence" value="ECO:0007669"/>
    <property type="project" value="TreeGrafter"/>
</dbReference>
<feature type="compositionally biased region" description="Basic and acidic residues" evidence="8">
    <location>
        <begin position="137"/>
        <end position="151"/>
    </location>
</feature>
<dbReference type="SUPFAM" id="SSF52821">
    <property type="entry name" value="Rhodanese/Cell cycle control phosphatase"/>
    <property type="match status" value="1"/>
</dbReference>
<dbReference type="FunFam" id="3.40.250.10:FF:000004">
    <property type="entry name" value="M-phase inducer phosphatase 1 isoform X1"/>
    <property type="match status" value="1"/>
</dbReference>
<dbReference type="GO" id="GO:0000086">
    <property type="term" value="P:G2/M transition of mitotic cell cycle"/>
    <property type="evidence" value="ECO:0007669"/>
    <property type="project" value="TreeGrafter"/>
</dbReference>
<dbReference type="Pfam" id="PF06617">
    <property type="entry name" value="M-inducer_phosp"/>
    <property type="match status" value="1"/>
</dbReference>
<evidence type="ECO:0000259" key="9">
    <source>
        <dbReference type="PROSITE" id="PS50206"/>
    </source>
</evidence>
<keyword evidence="5" id="KW-0378">Hydrolase</keyword>
<reference evidence="10 11" key="1">
    <citation type="journal article" date="2024" name="Proc. Natl. Acad. Sci. U.S.A.">
        <title>The genetic regulatory architecture and epigenomic basis for age-related changes in rattlesnake venom.</title>
        <authorList>
            <person name="Hogan M.P."/>
            <person name="Holding M.L."/>
            <person name="Nystrom G.S."/>
            <person name="Colston T.J."/>
            <person name="Bartlett D.A."/>
            <person name="Mason A.J."/>
            <person name="Ellsworth S.A."/>
            <person name="Rautsaw R.M."/>
            <person name="Lawrence K.C."/>
            <person name="Strickland J.L."/>
            <person name="He B."/>
            <person name="Fraser P."/>
            <person name="Margres M.J."/>
            <person name="Gilbert D.M."/>
            <person name="Gibbs H.L."/>
            <person name="Parkinson C.L."/>
            <person name="Rokyta D.R."/>
        </authorList>
    </citation>
    <scope>NUCLEOTIDE SEQUENCE [LARGE SCALE GENOMIC DNA]</scope>
    <source>
        <strain evidence="10">DRR0105</strain>
    </source>
</reference>
<dbReference type="PRINTS" id="PR00716">
    <property type="entry name" value="MPIPHPHTASE"/>
</dbReference>
<feature type="compositionally biased region" description="Basic and acidic residues" evidence="8">
    <location>
        <begin position="159"/>
        <end position="173"/>
    </location>
</feature>
<dbReference type="Pfam" id="PF00581">
    <property type="entry name" value="Rhodanese"/>
    <property type="match status" value="1"/>
</dbReference>
<evidence type="ECO:0000313" key="11">
    <source>
        <dbReference type="Proteomes" id="UP001474421"/>
    </source>
</evidence>
<dbReference type="AlphaFoldDB" id="A0AAW1B9B9"/>
<dbReference type="PANTHER" id="PTHR10828">
    <property type="entry name" value="M-PHASE INDUCER PHOSPHATASE DUAL SPECIFICITY PHOSPHATASE CDC25"/>
    <property type="match status" value="1"/>
</dbReference>
<feature type="compositionally biased region" description="Basic and acidic residues" evidence="8">
    <location>
        <begin position="300"/>
        <end position="330"/>
    </location>
</feature>
<keyword evidence="3" id="KW-0132">Cell division</keyword>
<sequence length="877" mass="102616">MGETGNALEARPAGQRVSPAQSSRPRLDPPPHLALSETPPSSKTGISLPVLCAPCSAFGEKEEEEEEREEKTEERREKEREKEKEEEEREEKREERREKEKREEGGRGGGEGGGEEREERRERRRRREKEEEEEEREEKREERREKEREKKEEEEEEREEKREERREKEKREGGGGGGGEGGGEEREERRERRRREKAEEREEREGERRRRRRRRKEGGEERRRRREKEEERGEKREERRERRRRRRRRRRGRRRREGGEEREKKEKRGEGRGVTRENEKRQEKNSQKNKPRSSWISGRENVRENQRKRLWHNDWDTPKRKKKLNLDFKKQWSSQDSVSSESTDSGVGPDYSPMETDVEMFPEDLESLPLRRIKSLPVRLLGSSPVLRNISHCKQCNGPGQKPPAAPQSNAEHDGAVFKKPSRPANRLAGGQGDRPPFAQRPNSAPQLMFCSPQKENVNPESPVYLRRSSLTSFMNDDDDDGFLEVLDEEELKADGDIPSGMENLLTAPLVKANVEPAPVMSRSSRCQRLFRSPSMPSTVIRPILKRLDRAQEKDTPVKTKRRKSLTGSAIVEKPEEPVPRLFRSRSCCPLEIGNILDQDQRELIGDFSKAFVLQTVEGKHQDLKYISPEMMVAVLNGQFNNLIENCVIVDCRYPYEYEGGHIKGAVNLPLEKDVEDFLLRKPIVPSDDAKRVIVVFHCEFSSERGPRMCRFVREKDRACNTYPSLHYPELYVLKGGYKEFFPQYQSHCDPQNYRPMHHKDFKEDLRTFRLKSRTWAGEKSKRELYNRRTKDTAAGSVFPGDTNVRVAGGVWLLRRHVVSLPRWFPARLLGEGKRGKTKFYPSEERSVETLPRIVQALLQIEETEECVCLKTDPRFS</sequence>
<feature type="compositionally biased region" description="Basic and acidic residues" evidence="8">
    <location>
        <begin position="257"/>
        <end position="286"/>
    </location>
</feature>
<dbReference type="EMBL" id="JAOTOJ010000007">
    <property type="protein sequence ID" value="KAK9398528.1"/>
    <property type="molecule type" value="Genomic_DNA"/>
</dbReference>
<name>A0AAW1B9B9_CROAD</name>